<proteinExistence type="predicted"/>
<evidence type="ECO:0000313" key="2">
    <source>
        <dbReference type="Proteomes" id="UP000570003"/>
    </source>
</evidence>
<reference evidence="1 2" key="1">
    <citation type="submission" date="2020-04" db="EMBL/GenBank/DDBJ databases">
        <title>MicrobeNet Type strains.</title>
        <authorList>
            <person name="Nicholson A.C."/>
        </authorList>
    </citation>
    <scope>NUCLEOTIDE SEQUENCE [LARGE SCALE GENOMIC DNA]</scope>
    <source>
        <strain evidence="1 2">DSM 40738</strain>
    </source>
</reference>
<name>A0AA44DAS0_STRE0</name>
<accession>A0AA44DAS0</accession>
<protein>
    <submittedName>
        <fullName evidence="1">Uncharacterized protein</fullName>
    </submittedName>
</protein>
<dbReference type="RefSeq" id="WP_168437159.1">
    <property type="nucleotide sequence ID" value="NZ_JAAXOU010000007.1"/>
</dbReference>
<sequence>MPEERVVALGRFRVQEDAVVRSTVKRQVRLSSGAQALSGKDRRGRTVTVMDAGDVASTRARWKTIRAGASSSANRAAGLVRSGA</sequence>
<dbReference type="Proteomes" id="UP000570003">
    <property type="component" value="Unassembled WGS sequence"/>
</dbReference>
<gene>
    <name evidence="1" type="ORF">HGA06_01490</name>
</gene>
<dbReference type="EMBL" id="JAAXOU010000007">
    <property type="protein sequence ID" value="NKY12881.1"/>
    <property type="molecule type" value="Genomic_DNA"/>
</dbReference>
<organism evidence="1 2">
    <name type="scientific">Streptomyces somaliensis (strain ATCC 33201 / DSM 40738 / JCM 12659 / KCTC 9044 / NCTC 11332 / NRRL B-12077 / IP 733)</name>
    <dbReference type="NCBI Taxonomy" id="1134445"/>
    <lineage>
        <taxon>Bacteria</taxon>
        <taxon>Bacillati</taxon>
        <taxon>Actinomycetota</taxon>
        <taxon>Actinomycetes</taxon>
        <taxon>Kitasatosporales</taxon>
        <taxon>Streptomycetaceae</taxon>
        <taxon>Streptomyces</taxon>
    </lineage>
</organism>
<evidence type="ECO:0000313" key="1">
    <source>
        <dbReference type="EMBL" id="NKY12881.1"/>
    </source>
</evidence>
<dbReference type="AlphaFoldDB" id="A0AA44DAS0"/>
<keyword evidence="2" id="KW-1185">Reference proteome</keyword>
<comment type="caution">
    <text evidence="1">The sequence shown here is derived from an EMBL/GenBank/DDBJ whole genome shotgun (WGS) entry which is preliminary data.</text>
</comment>